<dbReference type="EMBL" id="FN995097">
    <property type="protein sequence ID" value="CBN87769.1"/>
    <property type="molecule type" value="Genomic_DNA"/>
</dbReference>
<name>E4ZEI3_NEIL0</name>
<sequence length="79" mass="8544">MYVPRAVSKTNRPACSSGISGVSPPICSGMTVNRLIVSKEARLKHNQNLKAVFEDSVDATQSVGQNAFHPMEPVSDRTE</sequence>
<dbReference type="Proteomes" id="UP000008723">
    <property type="component" value="Chromosome"/>
</dbReference>
<evidence type="ECO:0000313" key="2">
    <source>
        <dbReference type="EMBL" id="CBN87769.1"/>
    </source>
</evidence>
<protein>
    <submittedName>
        <fullName evidence="2">Uncharacterized protein</fullName>
    </submittedName>
</protein>
<gene>
    <name evidence="2" type="ordered locus">NLA_15600</name>
</gene>
<dbReference type="KEGG" id="nla:NLA_15600"/>
<proteinExistence type="predicted"/>
<accession>E4ZEI3</accession>
<reference evidence="2 3" key="1">
    <citation type="journal article" date="2010" name="BMC Genomics">
        <title>Independent evolution of the core and accessory gene sets in the genus Neisseria: insights gained from the genome of Neisseria lactamica isolate 020-06.</title>
        <authorList>
            <person name="Bennett J.S."/>
            <person name="Bentley S.D."/>
            <person name="Vernikos G.S."/>
            <person name="Quail M.A."/>
            <person name="Cherevach I."/>
            <person name="White B."/>
            <person name="Parkhill J."/>
            <person name="Maiden M.C."/>
        </authorList>
    </citation>
    <scope>NUCLEOTIDE SEQUENCE [LARGE SCALE GENOMIC DNA]</scope>
    <source>
        <strain evidence="2 3">020-06</strain>
    </source>
</reference>
<dbReference type="HOGENOM" id="CLU_2634434_0_0_4"/>
<organism evidence="2 3">
    <name type="scientific">Neisseria lactamica (strain 020-06)</name>
    <dbReference type="NCBI Taxonomy" id="489653"/>
    <lineage>
        <taxon>Bacteria</taxon>
        <taxon>Pseudomonadati</taxon>
        <taxon>Pseudomonadota</taxon>
        <taxon>Betaproteobacteria</taxon>
        <taxon>Neisseriales</taxon>
        <taxon>Neisseriaceae</taxon>
        <taxon>Neisseria</taxon>
    </lineage>
</organism>
<feature type="region of interest" description="Disordered" evidence="1">
    <location>
        <begin position="1"/>
        <end position="22"/>
    </location>
</feature>
<evidence type="ECO:0000313" key="3">
    <source>
        <dbReference type="Proteomes" id="UP000008723"/>
    </source>
</evidence>
<feature type="compositionally biased region" description="Polar residues" evidence="1">
    <location>
        <begin position="8"/>
        <end position="20"/>
    </location>
</feature>
<dbReference type="AlphaFoldDB" id="E4ZEI3"/>
<evidence type="ECO:0000256" key="1">
    <source>
        <dbReference type="SAM" id="MobiDB-lite"/>
    </source>
</evidence>